<feature type="compositionally biased region" description="Low complexity" evidence="1">
    <location>
        <begin position="152"/>
        <end position="172"/>
    </location>
</feature>
<sequence>MGYARYIGRVGALAVTLGVGVAVASTPGFAYAEPTGASSSTEGSTTDSSPSDKPGTTTGNATTGGGATGATTPGTERATDESDADETDAEETDAEETEVEESDGEDGDEEGAGEGDDELAAGGENGTQTPPTTTEQTPPQKNDNRPADNDGPAQQNATGTAPAATTNTGSGSADEEPGDNETATDTGPSLMAFTSDAPDSGPEDSDTASAFRTTSVTTTTTTTPAAPQPLEALVKIVNDVVSAIFTPFLGPGNWSPFNGTLLTGMLSLVRNEFDRISNRRPAQYTVTQIAGPSLVDDPNPNVLVIGVDGTNLSRILADDYNQNFFNLMNDGTTAASSIVGHTTLSNPSWTAILTGAWGEKTGVINNIWTPWTYDKYPTVFTMLETHNPNIDTTNIADWDVINAIAGTGENYADTNIFIPRQANDPYWDLTDDAVGQATVDAIAATATGKPTFMFSYFVGVDENGHAYGGASEEYKLAIRNVDDNLGAILAAVEAWETANPDEGEWTVIVVTDHGHQPQQGLGHGFQTPSETATFVIASGPNFKEGWVNPEYEIVDTTPTVLTLFGAPVPGYSDGVSLTSLAGSDEDPADLHQALQDMIATNKSPGLITEVALGARTIFASIPYFIMDFTVGTPFAFVGDILYVPTNLVAQVVALLTGVHGARIFPLLPPPAPTWPQQEQQATVLVLSCSGGIPGVVDETACSAGNVA</sequence>
<feature type="region of interest" description="Disordered" evidence="1">
    <location>
        <begin position="29"/>
        <end position="224"/>
    </location>
</feature>
<keyword evidence="2" id="KW-0732">Signal</keyword>
<name>A0A1H6KH33_MYCRU</name>
<feature type="chain" id="PRO_5009298260" evidence="2">
    <location>
        <begin position="33"/>
        <end position="707"/>
    </location>
</feature>
<evidence type="ECO:0000256" key="2">
    <source>
        <dbReference type="SAM" id="SignalP"/>
    </source>
</evidence>
<keyword evidence="4" id="KW-1185">Reference proteome</keyword>
<dbReference type="Pfam" id="PF01663">
    <property type="entry name" value="Phosphodiest"/>
    <property type="match status" value="1"/>
</dbReference>
<dbReference type="AlphaFoldDB" id="A0A1H6KH33"/>
<feature type="compositionally biased region" description="Low complexity" evidence="1">
    <location>
        <begin position="213"/>
        <end position="223"/>
    </location>
</feature>
<dbReference type="SUPFAM" id="SSF53649">
    <property type="entry name" value="Alkaline phosphatase-like"/>
    <property type="match status" value="1"/>
</dbReference>
<dbReference type="PANTHER" id="PTHR10151">
    <property type="entry name" value="ECTONUCLEOTIDE PYROPHOSPHATASE/PHOSPHODIESTERASE"/>
    <property type="match status" value="1"/>
</dbReference>
<feature type="compositionally biased region" description="Acidic residues" evidence="1">
    <location>
        <begin position="81"/>
        <end position="119"/>
    </location>
</feature>
<dbReference type="EMBL" id="LT629971">
    <property type="protein sequence ID" value="SEH74493.1"/>
    <property type="molecule type" value="Genomic_DNA"/>
</dbReference>
<dbReference type="OrthoDB" id="1956004at2"/>
<evidence type="ECO:0000256" key="1">
    <source>
        <dbReference type="SAM" id="MobiDB-lite"/>
    </source>
</evidence>
<dbReference type="RefSeq" id="WP_083408281.1">
    <property type="nucleotide sequence ID" value="NZ_LT629971.1"/>
</dbReference>
<dbReference type="Proteomes" id="UP000182915">
    <property type="component" value="Chromosome I"/>
</dbReference>
<proteinExistence type="predicted"/>
<feature type="signal peptide" evidence="2">
    <location>
        <begin position="1"/>
        <end position="32"/>
    </location>
</feature>
<dbReference type="STRING" id="370526.SAMN04489835_3567"/>
<dbReference type="GO" id="GO:0016787">
    <property type="term" value="F:hydrolase activity"/>
    <property type="evidence" value="ECO:0007669"/>
    <property type="project" value="UniProtKB-ARBA"/>
</dbReference>
<feature type="compositionally biased region" description="Low complexity" evidence="1">
    <location>
        <begin position="33"/>
        <end position="61"/>
    </location>
</feature>
<feature type="compositionally biased region" description="Low complexity" evidence="1">
    <location>
        <begin position="127"/>
        <end position="140"/>
    </location>
</feature>
<accession>A0A1H6KH33</accession>
<dbReference type="PANTHER" id="PTHR10151:SF120">
    <property type="entry name" value="BIS(5'-ADENOSYL)-TRIPHOSPHATASE"/>
    <property type="match status" value="1"/>
</dbReference>
<organism evidence="3 4">
    <name type="scientific">Mycolicibacterium rutilum</name>
    <name type="common">Mycobacterium rutilum</name>
    <dbReference type="NCBI Taxonomy" id="370526"/>
    <lineage>
        <taxon>Bacteria</taxon>
        <taxon>Bacillati</taxon>
        <taxon>Actinomycetota</taxon>
        <taxon>Actinomycetes</taxon>
        <taxon>Mycobacteriales</taxon>
        <taxon>Mycobacteriaceae</taxon>
        <taxon>Mycolicibacterium</taxon>
    </lineage>
</organism>
<protein>
    <submittedName>
        <fullName evidence="3">Type I phosphodiesterase / nucleotide pyrophosphatase</fullName>
    </submittedName>
</protein>
<dbReference type="InterPro" id="IPR017850">
    <property type="entry name" value="Alkaline_phosphatase_core_sf"/>
</dbReference>
<dbReference type="InterPro" id="IPR002591">
    <property type="entry name" value="Phosphodiest/P_Trfase"/>
</dbReference>
<dbReference type="Gene3D" id="3.40.720.10">
    <property type="entry name" value="Alkaline Phosphatase, subunit A"/>
    <property type="match status" value="2"/>
</dbReference>
<gene>
    <name evidence="3" type="ORF">SAMN04489835_3567</name>
</gene>
<evidence type="ECO:0000313" key="3">
    <source>
        <dbReference type="EMBL" id="SEH74493.1"/>
    </source>
</evidence>
<reference evidence="4" key="1">
    <citation type="submission" date="2016-10" db="EMBL/GenBank/DDBJ databases">
        <authorList>
            <person name="Varghese N."/>
            <person name="Submissions S."/>
        </authorList>
    </citation>
    <scope>NUCLEOTIDE SEQUENCE [LARGE SCALE GENOMIC DNA]</scope>
    <source>
        <strain evidence="4">DSM 45405</strain>
    </source>
</reference>
<evidence type="ECO:0000313" key="4">
    <source>
        <dbReference type="Proteomes" id="UP000182915"/>
    </source>
</evidence>